<dbReference type="OrthoDB" id="934696at2"/>
<gene>
    <name evidence="3" type="ORF">SAMN05660226_00353</name>
</gene>
<proteinExistence type="predicted"/>
<dbReference type="PIRSF" id="PIRSF018266">
    <property type="entry name" value="FecR"/>
    <property type="match status" value="1"/>
</dbReference>
<feature type="domain" description="Protein FecR C-terminal" evidence="2">
    <location>
        <begin position="279"/>
        <end position="347"/>
    </location>
</feature>
<dbReference type="RefSeq" id="WP_079715066.1">
    <property type="nucleotide sequence ID" value="NZ_FUYS01000001.1"/>
</dbReference>
<dbReference type="GO" id="GO:0016989">
    <property type="term" value="F:sigma factor antagonist activity"/>
    <property type="evidence" value="ECO:0007669"/>
    <property type="project" value="TreeGrafter"/>
</dbReference>
<dbReference type="Pfam" id="PF04773">
    <property type="entry name" value="FecR"/>
    <property type="match status" value="1"/>
</dbReference>
<sequence length="355" mass="38769">MDSIRKAIAAFWNGTATKNEQQQLLSDLITRHKEWRSALAEEFDDTANHADAPLGEQKSAELLQHIHTRLDVRREPVHIQWWKTKWAVAATAILSCAVSWYLLNVTGQVKESTPGYAEAVMRQVSNPGSDTLHFKMPDGSSISLSPSSTVSYTDDYGLTARALTLEGEAKFTVVRDTALPFVVSANGYTTTALGTAFVIDTRQTGKTLVRLLTGKVVVRSTKASLVAMEDTFLLPGDEVQINGIEGAVAVKRKPKAAQAPKSPIKALRPAVPLDTTGALQFEQTPLAAVFDHVAARMKTTIVVTKTDLKGLSFTGSFELTDSLEVMLSVICQMNDLVHEYQDGQVIIRKKQTGTQ</sequence>
<evidence type="ECO:0000313" key="3">
    <source>
        <dbReference type="EMBL" id="SKB28245.1"/>
    </source>
</evidence>
<dbReference type="Proteomes" id="UP000190541">
    <property type="component" value="Unassembled WGS sequence"/>
</dbReference>
<dbReference type="AlphaFoldDB" id="A0A1T5A066"/>
<dbReference type="InterPro" id="IPR032508">
    <property type="entry name" value="FecR_C"/>
</dbReference>
<organism evidence="3 4">
    <name type="scientific">Parapedobacter luteus</name>
    <dbReference type="NCBI Taxonomy" id="623280"/>
    <lineage>
        <taxon>Bacteria</taxon>
        <taxon>Pseudomonadati</taxon>
        <taxon>Bacteroidota</taxon>
        <taxon>Sphingobacteriia</taxon>
        <taxon>Sphingobacteriales</taxon>
        <taxon>Sphingobacteriaceae</taxon>
        <taxon>Parapedobacter</taxon>
    </lineage>
</organism>
<protein>
    <submittedName>
        <fullName evidence="3">FecR family protein</fullName>
    </submittedName>
</protein>
<dbReference type="EMBL" id="FUYS01000001">
    <property type="protein sequence ID" value="SKB28245.1"/>
    <property type="molecule type" value="Genomic_DNA"/>
</dbReference>
<dbReference type="InterPro" id="IPR012373">
    <property type="entry name" value="Ferrdict_sens_TM"/>
</dbReference>
<name>A0A1T5A066_9SPHI</name>
<feature type="domain" description="FecR protein" evidence="1">
    <location>
        <begin position="132"/>
        <end position="216"/>
    </location>
</feature>
<reference evidence="3 4" key="1">
    <citation type="submission" date="2017-02" db="EMBL/GenBank/DDBJ databases">
        <authorList>
            <person name="Peterson S.W."/>
        </authorList>
    </citation>
    <scope>NUCLEOTIDE SEQUENCE [LARGE SCALE GENOMIC DNA]</scope>
    <source>
        <strain evidence="3 4">DSM 22899</strain>
    </source>
</reference>
<dbReference type="Gene3D" id="3.55.50.30">
    <property type="match status" value="1"/>
</dbReference>
<dbReference type="InterPro" id="IPR006860">
    <property type="entry name" value="FecR"/>
</dbReference>
<evidence type="ECO:0000259" key="2">
    <source>
        <dbReference type="Pfam" id="PF16344"/>
    </source>
</evidence>
<dbReference type="STRING" id="623280.SAMN05660226_00353"/>
<dbReference type="PANTHER" id="PTHR30273:SF2">
    <property type="entry name" value="PROTEIN FECR"/>
    <property type="match status" value="1"/>
</dbReference>
<dbReference type="PANTHER" id="PTHR30273">
    <property type="entry name" value="PERIPLASMIC SIGNAL SENSOR AND SIGMA FACTOR ACTIVATOR FECR-RELATED"/>
    <property type="match status" value="1"/>
</dbReference>
<dbReference type="Pfam" id="PF16344">
    <property type="entry name" value="FecR_C"/>
    <property type="match status" value="1"/>
</dbReference>
<evidence type="ECO:0000313" key="4">
    <source>
        <dbReference type="Proteomes" id="UP000190541"/>
    </source>
</evidence>
<dbReference type="Gene3D" id="2.60.120.1440">
    <property type="match status" value="1"/>
</dbReference>
<keyword evidence="4" id="KW-1185">Reference proteome</keyword>
<evidence type="ECO:0000259" key="1">
    <source>
        <dbReference type="Pfam" id="PF04773"/>
    </source>
</evidence>
<accession>A0A1T5A066</accession>